<sequence length="100" mass="11211">MKHIRDQSSCGSCWAVAAASAMSDRVCALTNGRINDACQPYAFYPCGNHAHEPYYGPCPDELWPTPTCRRTCQLGYPIPFEKDKIFSELAFYKISDLPNT</sequence>
<dbReference type="AlphaFoldDB" id="A0A0D6LFL8"/>
<accession>A0A0D6LFL8</accession>
<reference evidence="5 6" key="1">
    <citation type="submission" date="2013-05" db="EMBL/GenBank/DDBJ databases">
        <title>Draft genome of the parasitic nematode Anyclostoma ceylanicum.</title>
        <authorList>
            <person name="Mitreva M."/>
        </authorList>
    </citation>
    <scope>NUCLEOTIDE SEQUENCE [LARGE SCALE GENOMIC DNA]</scope>
</reference>
<evidence type="ECO:0000256" key="1">
    <source>
        <dbReference type="ARBA" id="ARBA00022670"/>
    </source>
</evidence>
<keyword evidence="6" id="KW-1185">Reference proteome</keyword>
<organism evidence="5 6">
    <name type="scientific">Ancylostoma ceylanicum</name>
    <dbReference type="NCBI Taxonomy" id="53326"/>
    <lineage>
        <taxon>Eukaryota</taxon>
        <taxon>Metazoa</taxon>
        <taxon>Ecdysozoa</taxon>
        <taxon>Nematoda</taxon>
        <taxon>Chromadorea</taxon>
        <taxon>Rhabditida</taxon>
        <taxon>Rhabditina</taxon>
        <taxon>Rhabditomorpha</taxon>
        <taxon>Strongyloidea</taxon>
        <taxon>Ancylostomatidae</taxon>
        <taxon>Ancylostomatinae</taxon>
        <taxon>Ancylostoma</taxon>
    </lineage>
</organism>
<keyword evidence="1" id="KW-0645">Protease</keyword>
<evidence type="ECO:0000259" key="4">
    <source>
        <dbReference type="Pfam" id="PF00112"/>
    </source>
</evidence>
<dbReference type="Proteomes" id="UP000054495">
    <property type="component" value="Unassembled WGS sequence"/>
</dbReference>
<dbReference type="Pfam" id="PF00112">
    <property type="entry name" value="Peptidase_C1"/>
    <property type="match status" value="1"/>
</dbReference>
<evidence type="ECO:0000313" key="6">
    <source>
        <dbReference type="Proteomes" id="UP000054495"/>
    </source>
</evidence>
<keyword evidence="3" id="KW-0788">Thiol protease</keyword>
<name>A0A0D6LFL8_9BILA</name>
<dbReference type="EMBL" id="KE125157">
    <property type="protein sequence ID" value="EPB70850.1"/>
    <property type="molecule type" value="Genomic_DNA"/>
</dbReference>
<gene>
    <name evidence="5" type="ORF">ANCCEY_10056</name>
</gene>
<dbReference type="InterPro" id="IPR038765">
    <property type="entry name" value="Papain-like_cys_pep_sf"/>
</dbReference>
<dbReference type="Gene3D" id="1.20.5.170">
    <property type="match status" value="1"/>
</dbReference>
<evidence type="ECO:0000256" key="2">
    <source>
        <dbReference type="ARBA" id="ARBA00022801"/>
    </source>
</evidence>
<dbReference type="InterPro" id="IPR000668">
    <property type="entry name" value="Peptidase_C1A_C"/>
</dbReference>
<keyword evidence="2" id="KW-0378">Hydrolase</keyword>
<dbReference type="Gene3D" id="3.90.70.10">
    <property type="entry name" value="Cysteine proteinases"/>
    <property type="match status" value="1"/>
</dbReference>
<proteinExistence type="predicted"/>
<evidence type="ECO:0000313" key="5">
    <source>
        <dbReference type="EMBL" id="EPB70850.1"/>
    </source>
</evidence>
<protein>
    <recommendedName>
        <fullName evidence="4">Peptidase C1A papain C-terminal domain-containing protein</fullName>
    </recommendedName>
</protein>
<feature type="domain" description="Peptidase C1A papain C-terminal" evidence="4">
    <location>
        <begin position="2"/>
        <end position="31"/>
    </location>
</feature>
<dbReference type="PROSITE" id="PS00139">
    <property type="entry name" value="THIOL_PROTEASE_CYS"/>
    <property type="match status" value="1"/>
</dbReference>
<dbReference type="InterPro" id="IPR000169">
    <property type="entry name" value="Pept_cys_AS"/>
</dbReference>
<dbReference type="GO" id="GO:0008234">
    <property type="term" value="F:cysteine-type peptidase activity"/>
    <property type="evidence" value="ECO:0007669"/>
    <property type="project" value="UniProtKB-KW"/>
</dbReference>
<dbReference type="SUPFAM" id="SSF54001">
    <property type="entry name" value="Cysteine proteinases"/>
    <property type="match status" value="1"/>
</dbReference>
<dbReference type="GO" id="GO:0006508">
    <property type="term" value="P:proteolysis"/>
    <property type="evidence" value="ECO:0007669"/>
    <property type="project" value="UniProtKB-KW"/>
</dbReference>
<evidence type="ECO:0000256" key="3">
    <source>
        <dbReference type="ARBA" id="ARBA00022807"/>
    </source>
</evidence>